<name>A0A382DM55_9ZZZZ</name>
<evidence type="ECO:0000313" key="1">
    <source>
        <dbReference type="EMBL" id="SVB38811.1"/>
    </source>
</evidence>
<dbReference type="EMBL" id="UINC01039802">
    <property type="protein sequence ID" value="SVB38811.1"/>
    <property type="molecule type" value="Genomic_DNA"/>
</dbReference>
<gene>
    <name evidence="1" type="ORF">METZ01_LOCUS191665</name>
</gene>
<dbReference type="AlphaFoldDB" id="A0A382DM55"/>
<organism evidence="1">
    <name type="scientific">marine metagenome</name>
    <dbReference type="NCBI Taxonomy" id="408172"/>
    <lineage>
        <taxon>unclassified sequences</taxon>
        <taxon>metagenomes</taxon>
        <taxon>ecological metagenomes</taxon>
    </lineage>
</organism>
<reference evidence="1" key="1">
    <citation type="submission" date="2018-05" db="EMBL/GenBank/DDBJ databases">
        <authorList>
            <person name="Lanie J.A."/>
            <person name="Ng W.-L."/>
            <person name="Kazmierczak K.M."/>
            <person name="Andrzejewski T.M."/>
            <person name="Davidsen T.M."/>
            <person name="Wayne K.J."/>
            <person name="Tettelin H."/>
            <person name="Glass J.I."/>
            <person name="Rusch D."/>
            <person name="Podicherti R."/>
            <person name="Tsui H.-C.T."/>
            <person name="Winkler M.E."/>
        </authorList>
    </citation>
    <scope>NUCLEOTIDE SEQUENCE</scope>
</reference>
<protein>
    <submittedName>
        <fullName evidence="1">Uncharacterized protein</fullName>
    </submittedName>
</protein>
<proteinExistence type="predicted"/>
<sequence length="74" mass="8544">MRQKSQDCLFDSLKFPLSQSLGIPMENFDEKIALLTDSTCHIGQVIEISRRKSFESRHRNWQTQGFVVQEANTA</sequence>
<accession>A0A382DM55</accession>